<dbReference type="Pfam" id="PF13731">
    <property type="entry name" value="WxL"/>
    <property type="match status" value="1"/>
</dbReference>
<evidence type="ECO:0000313" key="3">
    <source>
        <dbReference type="Proteomes" id="UP000016644"/>
    </source>
</evidence>
<sequence>ATVTAGALGFQSVSDTLNFDETLTGSTETIAPVSQPDVSVSDTRGGQNSWTVKAALTGMSTNFPGTLIYQPGDGSSVSLNNQAATIDTGKAASSATDVSDDWSQTWTGASSKGLFLKVPGSSTSGNYNGQINWELDDTPS</sequence>
<dbReference type="EMBL" id="AWVK01000064">
    <property type="protein sequence ID" value="ERK43307.1"/>
    <property type="molecule type" value="Genomic_DNA"/>
</dbReference>
<dbReference type="AlphaFoldDB" id="U2QX28"/>
<dbReference type="RefSeq" id="WP_021742952.1">
    <property type="nucleotide sequence ID" value="NZ_KI271279.1"/>
</dbReference>
<gene>
    <name evidence="2" type="ORF">HMPREF0495_01582</name>
</gene>
<feature type="domain" description="WxL" evidence="1">
    <location>
        <begin position="4"/>
        <end position="139"/>
    </location>
</feature>
<dbReference type="HOGENOM" id="CLU_1839357_0_0_9"/>
<dbReference type="PATRIC" id="fig|649758.3.peg.1418"/>
<feature type="non-terminal residue" evidence="2">
    <location>
        <position position="1"/>
    </location>
</feature>
<accession>U2QX28</accession>
<comment type="caution">
    <text evidence="2">The sequence shown here is derived from an EMBL/GenBank/DDBJ whole genome shotgun (WGS) entry which is preliminary data.</text>
</comment>
<evidence type="ECO:0000259" key="1">
    <source>
        <dbReference type="Pfam" id="PF13731"/>
    </source>
</evidence>
<evidence type="ECO:0000313" key="2">
    <source>
        <dbReference type="EMBL" id="ERK43307.1"/>
    </source>
</evidence>
<proteinExistence type="predicted"/>
<protein>
    <recommendedName>
        <fullName evidence="1">WxL domain-containing protein</fullName>
    </recommendedName>
</protein>
<organism evidence="2 3">
    <name type="scientific">Levilactobacillus brevis ATCC 14869 = DSM 20054</name>
    <dbReference type="NCBI Taxonomy" id="649758"/>
    <lineage>
        <taxon>Bacteria</taxon>
        <taxon>Bacillati</taxon>
        <taxon>Bacillota</taxon>
        <taxon>Bacilli</taxon>
        <taxon>Lactobacillales</taxon>
        <taxon>Lactobacillaceae</taxon>
        <taxon>Levilactobacillus</taxon>
    </lineage>
</organism>
<dbReference type="Proteomes" id="UP000016644">
    <property type="component" value="Unassembled WGS sequence"/>
</dbReference>
<dbReference type="InterPro" id="IPR027994">
    <property type="entry name" value="WxL_dom"/>
</dbReference>
<name>U2QX28_LEVBR</name>
<reference evidence="2 3" key="1">
    <citation type="submission" date="2013-06" db="EMBL/GenBank/DDBJ databases">
        <authorList>
            <person name="Weinstock G."/>
            <person name="Sodergren E."/>
            <person name="Lobos E.A."/>
            <person name="Fulton L."/>
            <person name="Fulton R."/>
            <person name="Courtney L."/>
            <person name="Fronick C."/>
            <person name="O'Laughlin M."/>
            <person name="Godfrey J."/>
            <person name="Wilson R.M."/>
            <person name="Miner T."/>
            <person name="Farmer C."/>
            <person name="Delehaunty K."/>
            <person name="Cordes M."/>
            <person name="Minx P."/>
            <person name="Tomlinson C."/>
            <person name="Chen J."/>
            <person name="Wollam A."/>
            <person name="Pepin K.H."/>
            <person name="Bhonagiri V."/>
            <person name="Zhang X."/>
            <person name="Warren W."/>
            <person name="Mitreva M."/>
            <person name="Mardis E.R."/>
            <person name="Wilson R.K."/>
        </authorList>
    </citation>
    <scope>NUCLEOTIDE SEQUENCE [LARGE SCALE GENOMIC DNA]</scope>
    <source>
        <strain evidence="2 3">ATCC 14869</strain>
    </source>
</reference>